<evidence type="ECO:0000313" key="2">
    <source>
        <dbReference type="Proteomes" id="UP000886523"/>
    </source>
</evidence>
<dbReference type="PROSITE" id="PS51257">
    <property type="entry name" value="PROKAR_LIPOPROTEIN"/>
    <property type="match status" value="1"/>
</dbReference>
<sequence length="94" mass="11346">MRKLRDVWDAWWRLLFKISPIQYFTCACGYIPMPSGPHIYTRILPQPFEIHHIKACGCSREQFTRQWIPRRGKLSAMFNPCLTWIDYPNDWEKS</sequence>
<accession>A0A9P6AJU2</accession>
<proteinExistence type="predicted"/>
<dbReference type="AlphaFoldDB" id="A0A9P6AJU2"/>
<gene>
    <name evidence="1" type="ORF">BS47DRAFT_343937</name>
</gene>
<name>A0A9P6AJU2_9AGAM</name>
<organism evidence="1 2">
    <name type="scientific">Hydnum rufescens UP504</name>
    <dbReference type="NCBI Taxonomy" id="1448309"/>
    <lineage>
        <taxon>Eukaryota</taxon>
        <taxon>Fungi</taxon>
        <taxon>Dikarya</taxon>
        <taxon>Basidiomycota</taxon>
        <taxon>Agaricomycotina</taxon>
        <taxon>Agaricomycetes</taxon>
        <taxon>Cantharellales</taxon>
        <taxon>Hydnaceae</taxon>
        <taxon>Hydnum</taxon>
    </lineage>
</organism>
<dbReference type="EMBL" id="MU129089">
    <property type="protein sequence ID" value="KAF9507155.1"/>
    <property type="molecule type" value="Genomic_DNA"/>
</dbReference>
<comment type="caution">
    <text evidence="1">The sequence shown here is derived from an EMBL/GenBank/DDBJ whole genome shotgun (WGS) entry which is preliminary data.</text>
</comment>
<protein>
    <submittedName>
        <fullName evidence="1">Uncharacterized protein</fullName>
    </submittedName>
</protein>
<dbReference type="Proteomes" id="UP000886523">
    <property type="component" value="Unassembled WGS sequence"/>
</dbReference>
<evidence type="ECO:0000313" key="1">
    <source>
        <dbReference type="EMBL" id="KAF9507155.1"/>
    </source>
</evidence>
<reference evidence="1" key="1">
    <citation type="journal article" date="2020" name="Nat. Commun.">
        <title>Large-scale genome sequencing of mycorrhizal fungi provides insights into the early evolution of symbiotic traits.</title>
        <authorList>
            <person name="Miyauchi S."/>
            <person name="Kiss E."/>
            <person name="Kuo A."/>
            <person name="Drula E."/>
            <person name="Kohler A."/>
            <person name="Sanchez-Garcia M."/>
            <person name="Morin E."/>
            <person name="Andreopoulos B."/>
            <person name="Barry K.W."/>
            <person name="Bonito G."/>
            <person name="Buee M."/>
            <person name="Carver A."/>
            <person name="Chen C."/>
            <person name="Cichocki N."/>
            <person name="Clum A."/>
            <person name="Culley D."/>
            <person name="Crous P.W."/>
            <person name="Fauchery L."/>
            <person name="Girlanda M."/>
            <person name="Hayes R.D."/>
            <person name="Keri Z."/>
            <person name="LaButti K."/>
            <person name="Lipzen A."/>
            <person name="Lombard V."/>
            <person name="Magnuson J."/>
            <person name="Maillard F."/>
            <person name="Murat C."/>
            <person name="Nolan M."/>
            <person name="Ohm R.A."/>
            <person name="Pangilinan J."/>
            <person name="Pereira M.F."/>
            <person name="Perotto S."/>
            <person name="Peter M."/>
            <person name="Pfister S."/>
            <person name="Riley R."/>
            <person name="Sitrit Y."/>
            <person name="Stielow J.B."/>
            <person name="Szollosi G."/>
            <person name="Zifcakova L."/>
            <person name="Stursova M."/>
            <person name="Spatafora J.W."/>
            <person name="Tedersoo L."/>
            <person name="Vaario L.M."/>
            <person name="Yamada A."/>
            <person name="Yan M."/>
            <person name="Wang P."/>
            <person name="Xu J."/>
            <person name="Bruns T."/>
            <person name="Baldrian P."/>
            <person name="Vilgalys R."/>
            <person name="Dunand C."/>
            <person name="Henrissat B."/>
            <person name="Grigoriev I.V."/>
            <person name="Hibbett D."/>
            <person name="Nagy L.G."/>
            <person name="Martin F.M."/>
        </authorList>
    </citation>
    <scope>NUCLEOTIDE SEQUENCE</scope>
    <source>
        <strain evidence="1">UP504</strain>
    </source>
</reference>
<keyword evidence="2" id="KW-1185">Reference proteome</keyword>